<evidence type="ECO:0000256" key="1">
    <source>
        <dbReference type="ARBA" id="ARBA00022723"/>
    </source>
</evidence>
<dbReference type="GO" id="GO:0008270">
    <property type="term" value="F:zinc ion binding"/>
    <property type="evidence" value="ECO:0007669"/>
    <property type="project" value="UniProtKB-KW"/>
</dbReference>
<feature type="domain" description="C3H1-type" evidence="6">
    <location>
        <begin position="164"/>
        <end position="201"/>
    </location>
</feature>
<dbReference type="Pfam" id="PF16543">
    <property type="entry name" value="DFRP_C"/>
    <property type="match status" value="1"/>
</dbReference>
<dbReference type="Proteomes" id="UP000799118">
    <property type="component" value="Unassembled WGS sequence"/>
</dbReference>
<dbReference type="GO" id="GO:0005829">
    <property type="term" value="C:cytosol"/>
    <property type="evidence" value="ECO:0007669"/>
    <property type="project" value="TreeGrafter"/>
</dbReference>
<feature type="compositionally biased region" description="Polar residues" evidence="5">
    <location>
        <begin position="1"/>
        <end position="11"/>
    </location>
</feature>
<protein>
    <recommendedName>
        <fullName evidence="6">C3H1-type domain-containing protein</fullName>
    </recommendedName>
</protein>
<name>A0A6A4GJA2_9AGAR</name>
<sequence length="348" mass="39767">MPPKKQQQASGSKVKDDKTFGMKNKNKSAKVQKEVQRIQQASALAGKSRAELDKEKEQKLRQKAKEDDEKRRREEAALLKPVITQQKVPFGVDPKTVLCAFFKAGLCEKGNKCKLSHDLNVGRKVEKKNLYDDGRAEKEADTMDTWDDEKLRNVVLSKAGNPRTTTDIVCKFFIEAIETQKFGWFWECPNGENCQYRHALPPGFVLKSQRKAIEEANKVNTISLEEFLETERHKLGSNLTPCTPETFAKWKKTRMDKKTAEDEALRKAKETQHAAGKNTGMSGRDLFQYNPEWFEDEDGDDDDDWDLEQFRKQKEDEDMAEEEARIAALNLSEGYHEGDAVGNGVRNT</sequence>
<feature type="compositionally biased region" description="Basic and acidic residues" evidence="5">
    <location>
        <begin position="48"/>
        <end position="72"/>
    </location>
</feature>
<evidence type="ECO:0000256" key="5">
    <source>
        <dbReference type="SAM" id="MobiDB-lite"/>
    </source>
</evidence>
<proteinExistence type="predicted"/>
<dbReference type="EMBL" id="ML769983">
    <property type="protein sequence ID" value="KAE9385457.1"/>
    <property type="molecule type" value="Genomic_DNA"/>
</dbReference>
<dbReference type="SUPFAM" id="SSF90229">
    <property type="entry name" value="CCCH zinc finger"/>
    <property type="match status" value="1"/>
</dbReference>
<dbReference type="Gene3D" id="4.10.1000.10">
    <property type="entry name" value="Zinc finger, CCCH-type"/>
    <property type="match status" value="1"/>
</dbReference>
<feature type="domain" description="C3H1-type" evidence="6">
    <location>
        <begin position="93"/>
        <end position="120"/>
    </location>
</feature>
<keyword evidence="8" id="KW-1185">Reference proteome</keyword>
<reference evidence="7" key="1">
    <citation type="journal article" date="2019" name="Environ. Microbiol.">
        <title>Fungal ecological strategies reflected in gene transcription - a case study of two litter decomposers.</title>
        <authorList>
            <person name="Barbi F."/>
            <person name="Kohler A."/>
            <person name="Barry K."/>
            <person name="Baskaran P."/>
            <person name="Daum C."/>
            <person name="Fauchery L."/>
            <person name="Ihrmark K."/>
            <person name="Kuo A."/>
            <person name="LaButti K."/>
            <person name="Lipzen A."/>
            <person name="Morin E."/>
            <person name="Grigoriev I.V."/>
            <person name="Henrissat B."/>
            <person name="Lindahl B."/>
            <person name="Martin F."/>
        </authorList>
    </citation>
    <scope>NUCLEOTIDE SEQUENCE</scope>
    <source>
        <strain evidence="7">JB14</strain>
    </source>
</reference>
<feature type="zinc finger region" description="C3H1-type" evidence="4">
    <location>
        <begin position="93"/>
        <end position="120"/>
    </location>
</feature>
<evidence type="ECO:0000313" key="7">
    <source>
        <dbReference type="EMBL" id="KAE9385457.1"/>
    </source>
</evidence>
<dbReference type="GO" id="GO:0003729">
    <property type="term" value="F:mRNA binding"/>
    <property type="evidence" value="ECO:0007669"/>
    <property type="project" value="TreeGrafter"/>
</dbReference>
<evidence type="ECO:0000313" key="8">
    <source>
        <dbReference type="Proteomes" id="UP000799118"/>
    </source>
</evidence>
<gene>
    <name evidence="7" type="ORF">BT96DRAFT_892072</name>
</gene>
<dbReference type="SMART" id="SM00356">
    <property type="entry name" value="ZnF_C3H1"/>
    <property type="match status" value="2"/>
</dbReference>
<dbReference type="InterPro" id="IPR032378">
    <property type="entry name" value="ZC3H15/TMA46_C"/>
</dbReference>
<evidence type="ECO:0000256" key="2">
    <source>
        <dbReference type="ARBA" id="ARBA00022771"/>
    </source>
</evidence>
<keyword evidence="1 4" id="KW-0479">Metal-binding</keyword>
<accession>A0A6A4GJA2</accession>
<evidence type="ECO:0000256" key="4">
    <source>
        <dbReference type="PROSITE-ProRule" id="PRU00723"/>
    </source>
</evidence>
<dbReference type="OrthoDB" id="278280at2759"/>
<dbReference type="InterPro" id="IPR036855">
    <property type="entry name" value="Znf_CCCH_sf"/>
</dbReference>
<feature type="zinc finger region" description="C3H1-type" evidence="4">
    <location>
        <begin position="164"/>
        <end position="201"/>
    </location>
</feature>
<dbReference type="Gene3D" id="6.20.400.10">
    <property type="match status" value="1"/>
</dbReference>
<evidence type="ECO:0000256" key="3">
    <source>
        <dbReference type="ARBA" id="ARBA00022833"/>
    </source>
</evidence>
<feature type="region of interest" description="Disordered" evidence="5">
    <location>
        <begin position="1"/>
        <end position="72"/>
    </location>
</feature>
<dbReference type="InterPro" id="IPR000571">
    <property type="entry name" value="Znf_CCCH"/>
</dbReference>
<dbReference type="GO" id="GO:0002181">
    <property type="term" value="P:cytoplasmic translation"/>
    <property type="evidence" value="ECO:0007669"/>
    <property type="project" value="TreeGrafter"/>
</dbReference>
<dbReference type="PROSITE" id="PS50103">
    <property type="entry name" value="ZF_C3H1"/>
    <property type="match status" value="2"/>
</dbReference>
<organism evidence="7 8">
    <name type="scientific">Gymnopus androsaceus JB14</name>
    <dbReference type="NCBI Taxonomy" id="1447944"/>
    <lineage>
        <taxon>Eukaryota</taxon>
        <taxon>Fungi</taxon>
        <taxon>Dikarya</taxon>
        <taxon>Basidiomycota</taxon>
        <taxon>Agaricomycotina</taxon>
        <taxon>Agaricomycetes</taxon>
        <taxon>Agaricomycetidae</taxon>
        <taxon>Agaricales</taxon>
        <taxon>Marasmiineae</taxon>
        <taxon>Omphalotaceae</taxon>
        <taxon>Gymnopus</taxon>
    </lineage>
</organism>
<dbReference type="PANTHER" id="PTHR12681:SF0">
    <property type="entry name" value="ZINC FINGER CCCH DOMAIN-CONTAINING PROTEIN 15"/>
    <property type="match status" value="1"/>
</dbReference>
<dbReference type="PANTHER" id="PTHR12681">
    <property type="entry name" value="ZINC FINGER-CONTAINING PROTEIN P48ZNF"/>
    <property type="match status" value="1"/>
</dbReference>
<keyword evidence="2 4" id="KW-0863">Zinc-finger</keyword>
<keyword evidence="3 4" id="KW-0862">Zinc</keyword>
<evidence type="ECO:0000259" key="6">
    <source>
        <dbReference type="PROSITE" id="PS50103"/>
    </source>
</evidence>
<dbReference type="AlphaFoldDB" id="A0A6A4GJA2"/>